<dbReference type="InterPro" id="IPR023753">
    <property type="entry name" value="FAD/NAD-binding_dom"/>
</dbReference>
<evidence type="ECO:0000313" key="4">
    <source>
        <dbReference type="Proteomes" id="UP000613193"/>
    </source>
</evidence>
<sequence>MIKEIEIVCHPGQQHDEQVLLSLVSSALNIAAKRVSGIKILKRSIDARGRKVVYRMQIAAYIDEIPSSENYEQHYKNVKDAKPVIIVGAGPAGLFAALQCIAHGLKPVIIERGKDVKQRRRDLANINKQGVVNPESNYCFGEGGAGTYSDGKLYTRSTKRGDVNGVLKTFVAHGATEDILVDARPHIGTNKLPQIITAMRESILNAGGEVLFDIKVTALLVGFGKINGVQLSNGEKLLADAVILATGHSARDVFEMLHQQQILIEAKPFALGVRIEHPQEIIDRAQYHCENRGPYLPPSYYNLVEQVDNRGVFSFCMCPGGIIAPCATAADEIVVNGWSPSKRNNPFANSGTVVQINMEDVKGDINDPFRMLNFQQQAEQLAFKAGGGDLVAPAQRMVDFAEGRVSFDLPVNSYLPGCKSADMKEVLPDWIHARLKKALPAFGRKMKGYFTNEAILVGVESRTSSPVKIPRDRETFQHPQVAGLFPCGEGAGYAGGIISAAIDGVNCADGVMRYYA</sequence>
<dbReference type="AlphaFoldDB" id="A0A934UMW8"/>
<dbReference type="PANTHER" id="PTHR42842:SF3">
    <property type="entry name" value="FAD_NAD(P)-BINDING OXIDOREDUCTASE FAMILY PROTEIN"/>
    <property type="match status" value="1"/>
</dbReference>
<dbReference type="PIRSF" id="PIRSF038984">
    <property type="entry name" value="FAD_binding_protein"/>
    <property type="match status" value="1"/>
</dbReference>
<reference evidence="3" key="1">
    <citation type="submission" date="2020-12" db="EMBL/GenBank/DDBJ databases">
        <title>Bacterial novel species Mucilaginibacter sp. SD-g isolated from soil.</title>
        <authorList>
            <person name="Jung H.-Y."/>
        </authorList>
    </citation>
    <scope>NUCLEOTIDE SEQUENCE</scope>
    <source>
        <strain evidence="3">SD-g</strain>
    </source>
</reference>
<dbReference type="PRINTS" id="PR00368">
    <property type="entry name" value="FADPNR"/>
</dbReference>
<accession>A0A934UMW8</accession>
<feature type="domain" description="FAD/NAD(P)-binding" evidence="1">
    <location>
        <begin position="83"/>
        <end position="253"/>
    </location>
</feature>
<dbReference type="Pfam" id="PF21688">
    <property type="entry name" value="FAD-depend_C"/>
    <property type="match status" value="1"/>
</dbReference>
<dbReference type="InterPro" id="IPR049516">
    <property type="entry name" value="FAD-depend_C"/>
</dbReference>
<feature type="domain" description="FAD-dependent protein C-terminal" evidence="2">
    <location>
        <begin position="268"/>
        <end position="463"/>
    </location>
</feature>
<dbReference type="SUPFAM" id="SSF51905">
    <property type="entry name" value="FAD/NAD(P)-binding domain"/>
    <property type="match status" value="1"/>
</dbReference>
<dbReference type="InterPro" id="IPR028348">
    <property type="entry name" value="FAD-binding_protein"/>
</dbReference>
<keyword evidence="4" id="KW-1185">Reference proteome</keyword>
<comment type="caution">
    <text evidence="3">The sequence shown here is derived from an EMBL/GenBank/DDBJ whole genome shotgun (WGS) entry which is preliminary data.</text>
</comment>
<proteinExistence type="predicted"/>
<evidence type="ECO:0000313" key="3">
    <source>
        <dbReference type="EMBL" id="MBK0379809.1"/>
    </source>
</evidence>
<dbReference type="InterPro" id="IPR036188">
    <property type="entry name" value="FAD/NAD-bd_sf"/>
</dbReference>
<dbReference type="Gene3D" id="3.50.50.60">
    <property type="entry name" value="FAD/NAD(P)-binding domain"/>
    <property type="match status" value="2"/>
</dbReference>
<dbReference type="PANTHER" id="PTHR42842">
    <property type="entry name" value="FAD/NAD(P)-BINDING OXIDOREDUCTASE"/>
    <property type="match status" value="1"/>
</dbReference>
<dbReference type="PRINTS" id="PR00411">
    <property type="entry name" value="PNDRDTASEI"/>
</dbReference>
<dbReference type="EMBL" id="JAEHFW010000002">
    <property type="protein sequence ID" value="MBK0379809.1"/>
    <property type="molecule type" value="Genomic_DNA"/>
</dbReference>
<name>A0A934UMW8_9SPHI</name>
<evidence type="ECO:0000259" key="2">
    <source>
        <dbReference type="Pfam" id="PF21688"/>
    </source>
</evidence>
<dbReference type="Pfam" id="PF07992">
    <property type="entry name" value="Pyr_redox_2"/>
    <property type="match status" value="1"/>
</dbReference>
<dbReference type="RefSeq" id="WP_200066353.1">
    <property type="nucleotide sequence ID" value="NZ_JAEHFW010000002.1"/>
</dbReference>
<dbReference type="Proteomes" id="UP000613193">
    <property type="component" value="Unassembled WGS sequence"/>
</dbReference>
<dbReference type="GO" id="GO:0016491">
    <property type="term" value="F:oxidoreductase activity"/>
    <property type="evidence" value="ECO:0007669"/>
    <property type="project" value="InterPro"/>
</dbReference>
<evidence type="ECO:0000259" key="1">
    <source>
        <dbReference type="Pfam" id="PF07992"/>
    </source>
</evidence>
<organism evidence="3 4">
    <name type="scientific">Mucilaginibacter segetis</name>
    <dbReference type="NCBI Taxonomy" id="2793071"/>
    <lineage>
        <taxon>Bacteria</taxon>
        <taxon>Pseudomonadati</taxon>
        <taxon>Bacteroidota</taxon>
        <taxon>Sphingobacteriia</taxon>
        <taxon>Sphingobacteriales</taxon>
        <taxon>Sphingobacteriaceae</taxon>
        <taxon>Mucilaginibacter</taxon>
    </lineage>
</organism>
<gene>
    <name evidence="3" type="ORF">I5M19_10850</name>
</gene>
<protein>
    <submittedName>
        <fullName evidence="3">FAD-binding protein</fullName>
    </submittedName>
</protein>